<dbReference type="EMBL" id="PVLR01000002">
    <property type="protein sequence ID" value="PRD70490.1"/>
    <property type="molecule type" value="Genomic_DNA"/>
</dbReference>
<evidence type="ECO:0000313" key="2">
    <source>
        <dbReference type="Proteomes" id="UP000238326"/>
    </source>
</evidence>
<sequence length="172" mass="19169">MTLFTPPLMAKAVKTVDSMDMSERIRLADEIHVQQPQLLASVVVLHRMGSSYPQIEVALHILLVSYQAMKLSGHAWPMISEATQDACLRRLTGQIMLSEGLPEALQQQSVHLYIDEHPEPVLLAFAHEHLRQNDLLAVRTDAEKFLMLAVLNLVECIASVRDQARPLSGAQA</sequence>
<proteinExistence type="predicted"/>
<name>A0A2S9KJ75_9BURK</name>
<dbReference type="OrthoDB" id="6198274at2"/>
<reference evidence="1 2" key="1">
    <citation type="submission" date="2018-03" db="EMBL/GenBank/DDBJ databases">
        <title>Comparative genomics illustrates the genes involved in a hyperalkaliphilic mechanisms of Serpentinomonas isolated from highly-alkaline calcium-rich serpentinized springs.</title>
        <authorList>
            <person name="Suzuki S."/>
            <person name="Ishii S."/>
            <person name="Walworth N."/>
            <person name="Bird L."/>
            <person name="Kuenen J.G."/>
            <person name="Nealson K.H."/>
        </authorList>
    </citation>
    <scope>NUCLEOTIDE SEQUENCE [LARGE SCALE GENOMIC DNA]</scope>
    <source>
        <strain evidence="1 2">83</strain>
    </source>
</reference>
<dbReference type="AlphaFoldDB" id="A0A2S9KJ75"/>
<accession>A0A2S9KJ75</accession>
<keyword evidence="2" id="KW-1185">Reference proteome</keyword>
<dbReference type="Proteomes" id="UP000238326">
    <property type="component" value="Unassembled WGS sequence"/>
</dbReference>
<gene>
    <name evidence="1" type="ORF">C6P61_00570</name>
</gene>
<organism evidence="1 2">
    <name type="scientific">Malikia spinosa</name>
    <dbReference type="NCBI Taxonomy" id="86180"/>
    <lineage>
        <taxon>Bacteria</taxon>
        <taxon>Pseudomonadati</taxon>
        <taxon>Pseudomonadota</taxon>
        <taxon>Betaproteobacteria</taxon>
        <taxon>Burkholderiales</taxon>
        <taxon>Comamonadaceae</taxon>
        <taxon>Malikia</taxon>
    </lineage>
</organism>
<comment type="caution">
    <text evidence="1">The sequence shown here is derived from an EMBL/GenBank/DDBJ whole genome shotgun (WGS) entry which is preliminary data.</text>
</comment>
<evidence type="ECO:0000313" key="1">
    <source>
        <dbReference type="EMBL" id="PRD70490.1"/>
    </source>
</evidence>
<protein>
    <submittedName>
        <fullName evidence="1">Uncharacterized protein</fullName>
    </submittedName>
</protein>